<dbReference type="PIRSF" id="PIRSF002741">
    <property type="entry name" value="MppA"/>
    <property type="match status" value="1"/>
</dbReference>
<dbReference type="GO" id="GO:0042597">
    <property type="term" value="C:periplasmic space"/>
    <property type="evidence" value="ECO:0007669"/>
    <property type="project" value="UniProtKB-ARBA"/>
</dbReference>
<dbReference type="GO" id="GO:0030313">
    <property type="term" value="C:cell envelope"/>
    <property type="evidence" value="ECO:0007669"/>
    <property type="project" value="UniProtKB-SubCell"/>
</dbReference>
<evidence type="ECO:0000259" key="6">
    <source>
        <dbReference type="Pfam" id="PF00496"/>
    </source>
</evidence>
<evidence type="ECO:0000256" key="2">
    <source>
        <dbReference type="ARBA" id="ARBA00005695"/>
    </source>
</evidence>
<dbReference type="Gene3D" id="3.10.105.10">
    <property type="entry name" value="Dipeptide-binding Protein, Domain 3"/>
    <property type="match status" value="1"/>
</dbReference>
<evidence type="ECO:0000313" key="7">
    <source>
        <dbReference type="EMBL" id="HJC74636.1"/>
    </source>
</evidence>
<gene>
    <name evidence="7" type="ORF">H9697_06785</name>
</gene>
<dbReference type="SUPFAM" id="SSF53850">
    <property type="entry name" value="Periplasmic binding protein-like II"/>
    <property type="match status" value="1"/>
</dbReference>
<comment type="caution">
    <text evidence="7">The sequence shown here is derived from an EMBL/GenBank/DDBJ whole genome shotgun (WGS) entry which is preliminary data.</text>
</comment>
<dbReference type="FunFam" id="3.90.76.10:FF:000001">
    <property type="entry name" value="Oligopeptide ABC transporter substrate-binding protein"/>
    <property type="match status" value="1"/>
</dbReference>
<dbReference type="GO" id="GO:0015833">
    <property type="term" value="P:peptide transport"/>
    <property type="evidence" value="ECO:0007669"/>
    <property type="project" value="TreeGrafter"/>
</dbReference>
<reference evidence="7" key="2">
    <citation type="submission" date="2021-04" db="EMBL/GenBank/DDBJ databases">
        <authorList>
            <person name="Gilroy R."/>
        </authorList>
    </citation>
    <scope>NUCLEOTIDE SEQUENCE</scope>
    <source>
        <strain evidence="7">CHK196-7946</strain>
    </source>
</reference>
<organism evidence="7 8">
    <name type="scientific">Candidatus Mediterraneibacter faecavium</name>
    <dbReference type="NCBI Taxonomy" id="2838668"/>
    <lineage>
        <taxon>Bacteria</taxon>
        <taxon>Bacillati</taxon>
        <taxon>Bacillota</taxon>
        <taxon>Clostridia</taxon>
        <taxon>Lachnospirales</taxon>
        <taxon>Lachnospiraceae</taxon>
        <taxon>Mediterraneibacter</taxon>
    </lineage>
</organism>
<dbReference type="AlphaFoldDB" id="A0A9D2TMK9"/>
<accession>A0A9D2TMK9</accession>
<dbReference type="GO" id="GO:1904680">
    <property type="term" value="F:peptide transmembrane transporter activity"/>
    <property type="evidence" value="ECO:0007669"/>
    <property type="project" value="TreeGrafter"/>
</dbReference>
<evidence type="ECO:0000256" key="3">
    <source>
        <dbReference type="ARBA" id="ARBA00022448"/>
    </source>
</evidence>
<dbReference type="GO" id="GO:0043190">
    <property type="term" value="C:ATP-binding cassette (ABC) transporter complex"/>
    <property type="evidence" value="ECO:0007669"/>
    <property type="project" value="InterPro"/>
</dbReference>
<dbReference type="InterPro" id="IPR030678">
    <property type="entry name" value="Peptide/Ni-bd"/>
</dbReference>
<feature type="domain" description="Solute-binding protein family 5" evidence="6">
    <location>
        <begin position="87"/>
        <end position="466"/>
    </location>
</feature>
<dbReference type="PANTHER" id="PTHR30290:SF10">
    <property type="entry name" value="PERIPLASMIC OLIGOPEPTIDE-BINDING PROTEIN-RELATED"/>
    <property type="match status" value="1"/>
</dbReference>
<comment type="similarity">
    <text evidence="2">Belongs to the bacterial solute-binding protein 5 family.</text>
</comment>
<evidence type="ECO:0000256" key="5">
    <source>
        <dbReference type="SAM" id="SignalP"/>
    </source>
</evidence>
<evidence type="ECO:0000256" key="4">
    <source>
        <dbReference type="ARBA" id="ARBA00022729"/>
    </source>
</evidence>
<dbReference type="InterPro" id="IPR039424">
    <property type="entry name" value="SBP_5"/>
</dbReference>
<keyword evidence="3" id="KW-0813">Transport</keyword>
<dbReference type="Proteomes" id="UP000823902">
    <property type="component" value="Unassembled WGS sequence"/>
</dbReference>
<reference evidence="7" key="1">
    <citation type="journal article" date="2021" name="PeerJ">
        <title>Extensive microbial diversity within the chicken gut microbiome revealed by metagenomics and culture.</title>
        <authorList>
            <person name="Gilroy R."/>
            <person name="Ravi A."/>
            <person name="Getino M."/>
            <person name="Pursley I."/>
            <person name="Horton D.L."/>
            <person name="Alikhan N.F."/>
            <person name="Baker D."/>
            <person name="Gharbi K."/>
            <person name="Hall N."/>
            <person name="Watson M."/>
            <person name="Adriaenssens E.M."/>
            <person name="Foster-Nyarko E."/>
            <person name="Jarju S."/>
            <person name="Secka A."/>
            <person name="Antonio M."/>
            <person name="Oren A."/>
            <person name="Chaudhuri R.R."/>
            <person name="La Ragione R."/>
            <person name="Hildebrand F."/>
            <person name="Pallen M.J."/>
        </authorList>
    </citation>
    <scope>NUCLEOTIDE SEQUENCE</scope>
    <source>
        <strain evidence="7">CHK196-7946</strain>
    </source>
</reference>
<sequence length="547" mass="60715">METRRYDMKKKITAALLTLTLLSTGALSGCVTADPAVTAGEEGKGITVAISSDTGTMDPAGSIALTYLAYSVTALDELLTFDEKGEIEYRAAESYEVNDDSTVWTFHLREDALWSDGSPVTSADFINTITRALDPASGSGYANYLFPIENAEAIYNGEADMTSLGVETPDDSTLVFHLAEPCVYFLDLLRLPVYTPSCSEYADSVDSGWDRDPETSLSNGPFRLAEYVPDQYFVLEKNEYYWNADAVDLDVITYRFFDDTQSMANAYEAGEVDVATSLSSTVMEAYEGTDDLFVTDQIATRYIYMNLDVEPLNDVRVREAINLAVNREELCQIVGSDTEPTYNLVAKYMKDKNTGEYFVDEAAQPFEEDVAKAQQLLAEAGYPDGEGFPELTYSYPTLEMDSDTAQVIQEQLKENLNITINLEAQELQANYSTRYAGDFDLCRMNWTADFADPYTYLSMLLSNSTYNCSGIDDPEYDSIVAASNSESDPTKRSELLHQAEQLAVGEQFYIIPLFAMKSVNLVDPDITGIRQIPASGALEYRYADIDN</sequence>
<dbReference type="EMBL" id="DWVY01000034">
    <property type="protein sequence ID" value="HJC74636.1"/>
    <property type="molecule type" value="Genomic_DNA"/>
</dbReference>
<name>A0A9D2TMK9_9FIRM</name>
<dbReference type="InterPro" id="IPR000914">
    <property type="entry name" value="SBP_5_dom"/>
</dbReference>
<feature type="chain" id="PRO_5039678486" evidence="5">
    <location>
        <begin position="29"/>
        <end position="547"/>
    </location>
</feature>
<dbReference type="Gene3D" id="3.90.76.10">
    <property type="entry name" value="Dipeptide-binding Protein, Domain 1"/>
    <property type="match status" value="1"/>
</dbReference>
<dbReference type="Pfam" id="PF00496">
    <property type="entry name" value="SBP_bac_5"/>
    <property type="match status" value="1"/>
</dbReference>
<feature type="signal peptide" evidence="5">
    <location>
        <begin position="1"/>
        <end position="28"/>
    </location>
</feature>
<comment type="subcellular location">
    <subcellularLocation>
        <location evidence="1">Cell envelope</location>
    </subcellularLocation>
</comment>
<dbReference type="CDD" id="cd08504">
    <property type="entry name" value="PBP2_OppA"/>
    <property type="match status" value="1"/>
</dbReference>
<keyword evidence="4 5" id="KW-0732">Signal</keyword>
<protein>
    <submittedName>
        <fullName evidence="7">Peptide ABC transporter substrate-binding protein</fullName>
    </submittedName>
</protein>
<proteinExistence type="inferred from homology"/>
<dbReference type="Gene3D" id="3.40.190.10">
    <property type="entry name" value="Periplasmic binding protein-like II"/>
    <property type="match status" value="1"/>
</dbReference>
<evidence type="ECO:0000256" key="1">
    <source>
        <dbReference type="ARBA" id="ARBA00004196"/>
    </source>
</evidence>
<evidence type="ECO:0000313" key="8">
    <source>
        <dbReference type="Proteomes" id="UP000823902"/>
    </source>
</evidence>
<dbReference type="PANTHER" id="PTHR30290">
    <property type="entry name" value="PERIPLASMIC BINDING COMPONENT OF ABC TRANSPORTER"/>
    <property type="match status" value="1"/>
</dbReference>
<dbReference type="PROSITE" id="PS51257">
    <property type="entry name" value="PROKAR_LIPOPROTEIN"/>
    <property type="match status" value="1"/>
</dbReference>